<dbReference type="EMBL" id="WLZY01000016">
    <property type="protein sequence ID" value="NDL61022.1"/>
    <property type="molecule type" value="Genomic_DNA"/>
</dbReference>
<sequence>MRELSLVRIFRRTLLVLVVLGLLFVAVDRISAWIAGRVLADQVARELTNYEVNGGQPDVSVGGFPFLTQVVSGEYAEVTLHLRDVGADAVQLSDVEIVASDVTAPMSTLIERSGPIHAGRVDGTAIVGYDSVAAFTGLDGLELSAAGRETVAVRMPVDVLGTSVALAGSASVGINGNTLHMRVTELAADNSVDLPAEAQAQVDQLASAASVDVPLPALPYDLSVDSARAESTGLAVDLSANDVPLSR</sequence>
<dbReference type="Pfam" id="PF11209">
    <property type="entry name" value="LmeA"/>
    <property type="match status" value="1"/>
</dbReference>
<evidence type="ECO:0000313" key="2">
    <source>
        <dbReference type="Proteomes" id="UP000460435"/>
    </source>
</evidence>
<reference evidence="1 2" key="1">
    <citation type="submission" date="2019-11" db="EMBL/GenBank/DDBJ databases">
        <authorList>
            <person name="Li X.-J."/>
            <person name="Feng X.-M."/>
        </authorList>
    </citation>
    <scope>NUCLEOTIDE SEQUENCE [LARGE SCALE GENOMIC DNA]</scope>
    <source>
        <strain evidence="1 2">XMNu-373</strain>
    </source>
</reference>
<dbReference type="Proteomes" id="UP000460435">
    <property type="component" value="Unassembled WGS sequence"/>
</dbReference>
<dbReference type="AlphaFoldDB" id="A0A7K3MDE9"/>
<accession>A0A7K3MDE9</accession>
<dbReference type="InterPro" id="IPR021373">
    <property type="entry name" value="DUF2993"/>
</dbReference>
<evidence type="ECO:0000313" key="1">
    <source>
        <dbReference type="EMBL" id="NDL61022.1"/>
    </source>
</evidence>
<gene>
    <name evidence="1" type="ORF">F7O44_28525</name>
</gene>
<keyword evidence="2" id="KW-1185">Reference proteome</keyword>
<comment type="caution">
    <text evidence="1">The sequence shown here is derived from an EMBL/GenBank/DDBJ whole genome shotgun (WGS) entry which is preliminary data.</text>
</comment>
<proteinExistence type="predicted"/>
<organism evidence="1 2">
    <name type="scientific">Phytoactinopolyspora mesophila</name>
    <dbReference type="NCBI Taxonomy" id="2650750"/>
    <lineage>
        <taxon>Bacteria</taxon>
        <taxon>Bacillati</taxon>
        <taxon>Actinomycetota</taxon>
        <taxon>Actinomycetes</taxon>
        <taxon>Jiangellales</taxon>
        <taxon>Jiangellaceae</taxon>
        <taxon>Phytoactinopolyspora</taxon>
    </lineage>
</organism>
<protein>
    <submittedName>
        <fullName evidence="1">DUF2993 domain-containing protein</fullName>
    </submittedName>
</protein>
<name>A0A7K3MDE9_9ACTN</name>